<accession>A0AB40D5T4</accession>
<dbReference type="InterPro" id="IPR056789">
    <property type="entry name" value="LRR_R13L1-DRL21"/>
</dbReference>
<evidence type="ECO:0000313" key="3">
    <source>
        <dbReference type="RefSeq" id="XP_039145623.1"/>
    </source>
</evidence>
<dbReference type="Proteomes" id="UP001515500">
    <property type="component" value="Chromosome 18"/>
</dbReference>
<sequence>MGECFVYKGRESGMIPRTVRHVSMCDIPDLHLVFACKNLHSLLLFLLILKSYFDVMKSLRVLDLFNVAIDVLPDAVGEMKHLRYLDLSRTKLKVLLESLCLLYHLQTLMLPYACMLPRGTANLINLRHLSASGEALAIVTNVGRLTSLQELKEFHVKLSRGHDIGQLKNMRELGGQLRLLNLENIRSKKEALKANLIDKERLNKLQLQWIDLEDGNNWSTVQERVLGGLEPHSNLKVLEIKGYMGRHSPHWLTKSSLENLQSISLIESSSWQCLPPLGHLPFLKVLYMQGMDATLGGSTEALEFFPSLKELWLENTSIIFQCMKIDSCFPKLRKLHIRSCGRVSCLPLGMLTSLQELNISGCSDLDRELPSYLKGLKSLITHHLS</sequence>
<protein>
    <submittedName>
        <fullName evidence="3">Disease resistance protein RGA3</fullName>
    </submittedName>
</protein>
<dbReference type="RefSeq" id="XP_039145623.1">
    <property type="nucleotide sequence ID" value="XM_039289689.1"/>
</dbReference>
<dbReference type="InterPro" id="IPR032675">
    <property type="entry name" value="LRR_dom_sf"/>
</dbReference>
<dbReference type="SUPFAM" id="SSF52058">
    <property type="entry name" value="L domain-like"/>
    <property type="match status" value="1"/>
</dbReference>
<feature type="domain" description="R13L1/DRL21-like LRR repeat region" evidence="1">
    <location>
        <begin position="164"/>
        <end position="291"/>
    </location>
</feature>
<proteinExistence type="predicted"/>
<keyword evidence="2" id="KW-1185">Reference proteome</keyword>
<dbReference type="PANTHER" id="PTHR47186:SF3">
    <property type="entry name" value="OS09G0267800 PROTEIN"/>
    <property type="match status" value="1"/>
</dbReference>
<organism evidence="2 3">
    <name type="scientific">Dioscorea cayennensis subsp. rotundata</name>
    <name type="common">White Guinea yam</name>
    <name type="synonym">Dioscorea rotundata</name>
    <dbReference type="NCBI Taxonomy" id="55577"/>
    <lineage>
        <taxon>Eukaryota</taxon>
        <taxon>Viridiplantae</taxon>
        <taxon>Streptophyta</taxon>
        <taxon>Embryophyta</taxon>
        <taxon>Tracheophyta</taxon>
        <taxon>Spermatophyta</taxon>
        <taxon>Magnoliopsida</taxon>
        <taxon>Liliopsida</taxon>
        <taxon>Dioscoreales</taxon>
        <taxon>Dioscoreaceae</taxon>
        <taxon>Dioscorea</taxon>
    </lineage>
</organism>
<dbReference type="GeneID" id="120282852"/>
<evidence type="ECO:0000313" key="2">
    <source>
        <dbReference type="Proteomes" id="UP001515500"/>
    </source>
</evidence>
<evidence type="ECO:0000259" key="1">
    <source>
        <dbReference type="Pfam" id="PF25019"/>
    </source>
</evidence>
<dbReference type="Pfam" id="PF25019">
    <property type="entry name" value="LRR_R13L1-DRL21"/>
    <property type="match status" value="1"/>
</dbReference>
<gene>
    <name evidence="3" type="primary">LOC120282852</name>
</gene>
<name>A0AB40D5T4_DIOCR</name>
<reference evidence="3" key="1">
    <citation type="submission" date="2025-08" db="UniProtKB">
        <authorList>
            <consortium name="RefSeq"/>
        </authorList>
    </citation>
    <scope>IDENTIFICATION</scope>
</reference>
<dbReference type="AlphaFoldDB" id="A0AB40D5T4"/>
<dbReference type="Gene3D" id="3.80.10.10">
    <property type="entry name" value="Ribonuclease Inhibitor"/>
    <property type="match status" value="1"/>
</dbReference>
<dbReference type="PANTHER" id="PTHR47186">
    <property type="entry name" value="LEUCINE-RICH REPEAT-CONTAINING PROTEIN 57"/>
    <property type="match status" value="1"/>
</dbReference>